<proteinExistence type="predicted"/>
<dbReference type="EMBL" id="CAKMMG010000001">
    <property type="protein sequence ID" value="CAH1191077.1"/>
    <property type="molecule type" value="Genomic_DNA"/>
</dbReference>
<keyword evidence="2" id="KW-1185">Reference proteome</keyword>
<evidence type="ECO:0000313" key="2">
    <source>
        <dbReference type="Proteomes" id="UP000838324"/>
    </source>
</evidence>
<evidence type="ECO:0000313" key="1">
    <source>
        <dbReference type="EMBL" id="CAH1191077.1"/>
    </source>
</evidence>
<sequence>MSGVTVYHVDAFSREAGMGISIYTFLSCMVANVAG</sequence>
<comment type="caution">
    <text evidence="1">The sequence shown here is derived from an EMBL/GenBank/DDBJ whole genome shotgun (WGS) entry which is preliminary data.</text>
</comment>
<reference evidence="1" key="1">
    <citation type="submission" date="2022-01" db="EMBL/GenBank/DDBJ databases">
        <authorList>
            <person name="Criscuolo A."/>
        </authorList>
    </citation>
    <scope>NUCLEOTIDE SEQUENCE</scope>
    <source>
        <strain evidence="1">CIP111892</strain>
    </source>
</reference>
<name>A0ABM9BQ00_9BACL</name>
<accession>A0ABM9BQ00</accession>
<gene>
    <name evidence="1" type="ORF">PAECIP111892_00485</name>
</gene>
<organism evidence="1 2">
    <name type="scientific">Paenibacillus auburnensis</name>
    <dbReference type="NCBI Taxonomy" id="2905649"/>
    <lineage>
        <taxon>Bacteria</taxon>
        <taxon>Bacillati</taxon>
        <taxon>Bacillota</taxon>
        <taxon>Bacilli</taxon>
        <taxon>Bacillales</taxon>
        <taxon>Paenibacillaceae</taxon>
        <taxon>Paenibacillus</taxon>
    </lineage>
</organism>
<protein>
    <submittedName>
        <fullName evidence="1">Uncharacterized protein</fullName>
    </submittedName>
</protein>
<dbReference type="Proteomes" id="UP000838324">
    <property type="component" value="Unassembled WGS sequence"/>
</dbReference>